<sequence length="306" mass="31811">MTTVSIGHGLHTDAVDGLPVAAEPAGDAGPRPTLRPDPAGRRSGMPSVTVAIVTDGRSDGLGNTIADVMAQAADITRWGFTRDCRVLVLDRSTEGGAATALTAARDAGLTDSEPWCSPVEIVHAPGASVAAAHDDVLDRTDGRDVLVFVGDGHRPAHQWLARLLATYRAARADVVAGPVASDDTRPASGVRAIRRSASTGTRVRSAPAGNLLLDREFVRSASLRFRQRADGDRNVLRFTRSAVRAGAVAVWCAEAVVTPSAAPTAEDAPSVLGRASRTVRVVAGRRAPAGGRRTDAECAVDRPLSA</sequence>
<dbReference type="RefSeq" id="WP_205261572.1">
    <property type="nucleotide sequence ID" value="NZ_JAERWK010000020.1"/>
</dbReference>
<dbReference type="Gene3D" id="3.90.550.10">
    <property type="entry name" value="Spore Coat Polysaccharide Biosynthesis Protein SpsA, Chain A"/>
    <property type="match status" value="1"/>
</dbReference>
<evidence type="ECO:0000256" key="1">
    <source>
        <dbReference type="SAM" id="MobiDB-lite"/>
    </source>
</evidence>
<dbReference type="EMBL" id="JAERWK010000020">
    <property type="protein sequence ID" value="MBM9468621.1"/>
    <property type="molecule type" value="Genomic_DNA"/>
</dbReference>
<comment type="caution">
    <text evidence="2">The sequence shown here is derived from an EMBL/GenBank/DDBJ whole genome shotgun (WGS) entry which is preliminary data.</text>
</comment>
<protein>
    <recommendedName>
        <fullName evidence="4">Glycosyltransferase</fullName>
    </recommendedName>
</protein>
<name>A0A938YFJ9_9ACTN</name>
<keyword evidence="3" id="KW-1185">Reference proteome</keyword>
<dbReference type="InterPro" id="IPR029044">
    <property type="entry name" value="Nucleotide-diphossugar_trans"/>
</dbReference>
<feature type="region of interest" description="Disordered" evidence="1">
    <location>
        <begin position="20"/>
        <end position="45"/>
    </location>
</feature>
<reference evidence="2" key="1">
    <citation type="submission" date="2021-01" db="EMBL/GenBank/DDBJ databases">
        <title>YIM 132084 draft genome.</title>
        <authorList>
            <person name="An D."/>
        </authorList>
    </citation>
    <scope>NUCLEOTIDE SEQUENCE</scope>
    <source>
        <strain evidence="2">YIM 132084</strain>
    </source>
</reference>
<evidence type="ECO:0000313" key="3">
    <source>
        <dbReference type="Proteomes" id="UP000663792"/>
    </source>
</evidence>
<dbReference type="Proteomes" id="UP000663792">
    <property type="component" value="Unassembled WGS sequence"/>
</dbReference>
<accession>A0A938YFJ9</accession>
<organism evidence="2 3">
    <name type="scientific">Nakamurella leprariae</name>
    <dbReference type="NCBI Taxonomy" id="2803911"/>
    <lineage>
        <taxon>Bacteria</taxon>
        <taxon>Bacillati</taxon>
        <taxon>Actinomycetota</taxon>
        <taxon>Actinomycetes</taxon>
        <taxon>Nakamurellales</taxon>
        <taxon>Nakamurellaceae</taxon>
        <taxon>Nakamurella</taxon>
    </lineage>
</organism>
<dbReference type="SUPFAM" id="SSF53448">
    <property type="entry name" value="Nucleotide-diphospho-sugar transferases"/>
    <property type="match status" value="1"/>
</dbReference>
<gene>
    <name evidence="2" type="ORF">JL106_15160</name>
</gene>
<proteinExistence type="predicted"/>
<evidence type="ECO:0000313" key="2">
    <source>
        <dbReference type="EMBL" id="MBM9468621.1"/>
    </source>
</evidence>
<dbReference type="AlphaFoldDB" id="A0A938YFJ9"/>
<evidence type="ECO:0008006" key="4">
    <source>
        <dbReference type="Google" id="ProtNLM"/>
    </source>
</evidence>